<proteinExistence type="predicted"/>
<organism evidence="4 5">
    <name type="scientific">Nonlabens tegetincola</name>
    <dbReference type="NCBI Taxonomy" id="323273"/>
    <lineage>
        <taxon>Bacteria</taxon>
        <taxon>Pseudomonadati</taxon>
        <taxon>Bacteroidota</taxon>
        <taxon>Flavobacteriia</taxon>
        <taxon>Flavobacteriales</taxon>
        <taxon>Flavobacteriaceae</taxon>
        <taxon>Nonlabens</taxon>
    </lineage>
</organism>
<comment type="caution">
    <text evidence="4">The sequence shown here is derived from an EMBL/GenBank/DDBJ whole genome shotgun (WGS) entry which is preliminary data.</text>
</comment>
<keyword evidence="2 3" id="KW-0732">Signal</keyword>
<keyword evidence="5" id="KW-1185">Reference proteome</keyword>
<gene>
    <name evidence="4" type="ORF">JCM19294_1773</name>
</gene>
<dbReference type="eggNOG" id="ENOG50318YU">
    <property type="taxonomic scope" value="Bacteria"/>
</dbReference>
<evidence type="ECO:0000313" key="4">
    <source>
        <dbReference type="EMBL" id="GAK96260.1"/>
    </source>
</evidence>
<dbReference type="Proteomes" id="UP000029221">
    <property type="component" value="Unassembled WGS sequence"/>
</dbReference>
<evidence type="ECO:0000256" key="2">
    <source>
        <dbReference type="ARBA" id="ARBA00022729"/>
    </source>
</evidence>
<dbReference type="AlphaFoldDB" id="A0A090PZQ4"/>
<dbReference type="PROSITE" id="PS51257">
    <property type="entry name" value="PROKAR_LIPOPROTEIN"/>
    <property type="match status" value="1"/>
</dbReference>
<sequence length="185" mass="20823">MKIMKKLLFIAVIAAVLTSCGKTQDPFEWNKDRVGHITKDTKVYQLDSLFANDSIINPIKGDEFSNGAADIEVYEKGGKHLLSISPLQALDSTSTIANIRIHDDRYKTEKGITINSTFKEIAAAYKISNVDNMIDDAVVWVNDQNFYFTVSKDNLPVEVKYDMSATVEKTMIPDNEKPVHVFVSW</sequence>
<name>A0A090PZQ4_9FLAO</name>
<feature type="signal peptide" evidence="3">
    <location>
        <begin position="1"/>
        <end position="21"/>
    </location>
</feature>
<feature type="chain" id="PRO_5001862886" description="Type IV secretion system putative lipoprotein virB7" evidence="3">
    <location>
        <begin position="22"/>
        <end position="185"/>
    </location>
</feature>
<dbReference type="InterPro" id="IPR012640">
    <property type="entry name" value="Membr_lipoprot_lipid_attach_CS"/>
</dbReference>
<dbReference type="Pfam" id="PF08139">
    <property type="entry name" value="LPAM_1"/>
    <property type="match status" value="1"/>
</dbReference>
<evidence type="ECO:0000256" key="3">
    <source>
        <dbReference type="SAM" id="SignalP"/>
    </source>
</evidence>
<dbReference type="STRING" id="319236.BST91_08860"/>
<evidence type="ECO:0000256" key="1">
    <source>
        <dbReference type="ARBA" id="ARBA00017922"/>
    </source>
</evidence>
<evidence type="ECO:0000313" key="5">
    <source>
        <dbReference type="Proteomes" id="UP000029221"/>
    </source>
</evidence>
<reference evidence="4" key="1">
    <citation type="journal article" date="2014" name="Genome Announc.">
        <title>Draft Genome Sequences of Marine Flavobacterium Nonlabens Strains NR17, NR24, NR27, NR32, NR33, and Ara13.</title>
        <authorList>
            <person name="Nakanishi M."/>
            <person name="Meirelles P."/>
            <person name="Suzuki R."/>
            <person name="Takatani N."/>
            <person name="Mino S."/>
            <person name="Suda W."/>
            <person name="Oshima K."/>
            <person name="Hattori M."/>
            <person name="Ohkuma M."/>
            <person name="Hosokawa M."/>
            <person name="Miyashita K."/>
            <person name="Thompson F.L."/>
            <person name="Niwa A."/>
            <person name="Sawabe T."/>
            <person name="Sawabe T."/>
        </authorList>
    </citation>
    <scope>NUCLEOTIDE SEQUENCE [LARGE SCALE GENOMIC DNA]</scope>
    <source>
        <strain evidence="4">JCM 19294</strain>
    </source>
</reference>
<protein>
    <recommendedName>
        <fullName evidence="1">Type IV secretion system putative lipoprotein virB7</fullName>
    </recommendedName>
</protein>
<accession>A0A090PZQ4</accession>
<dbReference type="EMBL" id="BBML01000002">
    <property type="protein sequence ID" value="GAK96260.1"/>
    <property type="molecule type" value="Genomic_DNA"/>
</dbReference>